<dbReference type="Proteomes" id="UP000240325">
    <property type="component" value="Segment"/>
</dbReference>
<reference evidence="1" key="1">
    <citation type="journal article" date="2017" name="Elife">
        <title>The kinetoplastid-infecting Bodo saltans virus (BsV), a window into the most abundant giant viruses in the sea.</title>
        <authorList>
            <person name="Deeg C.M."/>
            <person name="Chow C.-E.T."/>
            <person name="Suttle C.A."/>
        </authorList>
    </citation>
    <scope>NUCLEOTIDE SEQUENCE</scope>
    <source>
        <strain evidence="1">NG1</strain>
    </source>
</reference>
<keyword evidence="2" id="KW-1185">Reference proteome</keyword>
<evidence type="ECO:0000313" key="1">
    <source>
        <dbReference type="EMBL" id="ATZ80473.1"/>
    </source>
</evidence>
<organism evidence="1">
    <name type="scientific">Bodo saltans virus</name>
    <dbReference type="NCBI Taxonomy" id="2024608"/>
    <lineage>
        <taxon>Viruses</taxon>
        <taxon>Varidnaviria</taxon>
        <taxon>Bamfordvirae</taxon>
        <taxon>Nucleocytoviricota</taxon>
        <taxon>Megaviricetes</taxon>
        <taxon>Imitervirales</taxon>
        <taxon>Mimiviridae</taxon>
        <taxon>Klosneuvirinae</taxon>
        <taxon>Theiavirus</taxon>
        <taxon>Theiavirus salishense</taxon>
    </lineage>
</organism>
<proteinExistence type="predicted"/>
<accession>A0A2H4UU62</accession>
<protein>
    <submittedName>
        <fullName evidence="1">Uncharacterized protein</fullName>
    </submittedName>
</protein>
<dbReference type="EMBL" id="MF782455">
    <property type="protein sequence ID" value="ATZ80473.1"/>
    <property type="molecule type" value="Genomic_DNA"/>
</dbReference>
<name>A0A2H4UU62_9VIRU</name>
<gene>
    <name evidence="1" type="ORF">BMW23_0421</name>
</gene>
<sequence>MYNHHHFDINNKEYYPYLFDITSPSELIKQYYDDNGVVAITGILSKEENARQYLPEPSPNGKYIFTKNKYDSIYHHPTIFLYKTI</sequence>
<evidence type="ECO:0000313" key="2">
    <source>
        <dbReference type="Proteomes" id="UP000240325"/>
    </source>
</evidence>